<dbReference type="InterPro" id="IPR001670">
    <property type="entry name" value="ADH_Fe/GldA"/>
</dbReference>
<dbReference type="InterPro" id="IPR056798">
    <property type="entry name" value="ADH_Fe_C"/>
</dbReference>
<dbReference type="GO" id="GO:0004022">
    <property type="term" value="F:alcohol dehydrogenase (NAD+) activity"/>
    <property type="evidence" value="ECO:0007669"/>
    <property type="project" value="UniProtKB-EC"/>
</dbReference>
<dbReference type="Pfam" id="PF00465">
    <property type="entry name" value="Fe-ADH"/>
    <property type="match status" value="1"/>
</dbReference>
<evidence type="ECO:0000313" key="7">
    <source>
        <dbReference type="EMBL" id="ADN77107.1"/>
    </source>
</evidence>
<dbReference type="AlphaFoldDB" id="E1SSV3"/>
<reference evidence="7 8" key="1">
    <citation type="journal article" date="2010" name="Stand. Genomic Sci.">
        <title>Complete genome sequence of Ferrimonas balearica type strain (PAT).</title>
        <authorList>
            <person name="Nolan M."/>
            <person name="Sikorski J."/>
            <person name="Davenport K."/>
            <person name="Lucas S."/>
            <person name="Glavina Del Rio T."/>
            <person name="Tice H."/>
            <person name="Cheng J."/>
            <person name="Goodwin L."/>
            <person name="Pitluck S."/>
            <person name="Liolios K."/>
            <person name="Ivanova N."/>
            <person name="Mavromatis K."/>
            <person name="Ovchinnikova G."/>
            <person name="Pati A."/>
            <person name="Chen A."/>
            <person name="Palaniappan K."/>
            <person name="Land M."/>
            <person name="Hauser L."/>
            <person name="Chang Y."/>
            <person name="Jeffries C."/>
            <person name="Tapia R."/>
            <person name="Brettin T."/>
            <person name="Detter J."/>
            <person name="Han C."/>
            <person name="Yasawong M."/>
            <person name="Rohde M."/>
            <person name="Tindall B."/>
            <person name="Goker M."/>
            <person name="Woyke T."/>
            <person name="Bristow J."/>
            <person name="Eisen J."/>
            <person name="Markowitz V."/>
            <person name="Hugenholtz P."/>
            <person name="Kyrpides N."/>
            <person name="Klenk H."/>
            <person name="Lapidus A."/>
        </authorList>
    </citation>
    <scope>NUCLEOTIDE SEQUENCE [LARGE SCALE GENOMIC DNA]</scope>
    <source>
        <strain evidence="8">DSM 9799 / CCM 4581 / KCTC 23876 / PAT</strain>
    </source>
</reference>
<organism evidence="7 8">
    <name type="scientific">Ferrimonas balearica (strain DSM 9799 / CCM 4581 / KCTC 23876 / PAT)</name>
    <dbReference type="NCBI Taxonomy" id="550540"/>
    <lineage>
        <taxon>Bacteria</taxon>
        <taxon>Pseudomonadati</taxon>
        <taxon>Pseudomonadota</taxon>
        <taxon>Gammaproteobacteria</taxon>
        <taxon>Alteromonadales</taxon>
        <taxon>Ferrimonadaceae</taxon>
        <taxon>Ferrimonas</taxon>
    </lineage>
</organism>
<keyword evidence="8" id="KW-1185">Reference proteome</keyword>
<dbReference type="Gene3D" id="1.20.1090.10">
    <property type="entry name" value="Dehydroquinate synthase-like - alpha domain"/>
    <property type="match status" value="1"/>
</dbReference>
<dbReference type="FunFam" id="1.20.1090.10:FF:000001">
    <property type="entry name" value="Aldehyde-alcohol dehydrogenase"/>
    <property type="match status" value="1"/>
</dbReference>
<dbReference type="RefSeq" id="WP_013346413.1">
    <property type="nucleotide sequence ID" value="NC_014541.1"/>
</dbReference>
<feature type="domain" description="Fe-containing alcohol dehydrogenase-like C-terminal" evidence="6">
    <location>
        <begin position="188"/>
        <end position="383"/>
    </location>
</feature>
<dbReference type="Pfam" id="PF25137">
    <property type="entry name" value="ADH_Fe_C"/>
    <property type="match status" value="1"/>
</dbReference>
<dbReference type="Proteomes" id="UP000006683">
    <property type="component" value="Chromosome"/>
</dbReference>
<evidence type="ECO:0000256" key="3">
    <source>
        <dbReference type="ARBA" id="ARBA00023002"/>
    </source>
</evidence>
<dbReference type="PROSITE" id="PS00913">
    <property type="entry name" value="ADH_IRON_1"/>
    <property type="match status" value="1"/>
</dbReference>
<comment type="similarity">
    <text evidence="2">Belongs to the iron-containing alcohol dehydrogenase family.</text>
</comment>
<evidence type="ECO:0000259" key="5">
    <source>
        <dbReference type="Pfam" id="PF00465"/>
    </source>
</evidence>
<protein>
    <submittedName>
        <fullName evidence="7">Iron-containing alcohol dehydrogenase</fullName>
        <ecNumber evidence="7">1.1.1.1</ecNumber>
    </submittedName>
</protein>
<dbReference type="InterPro" id="IPR039697">
    <property type="entry name" value="Alcohol_dehydrogenase_Fe"/>
</dbReference>
<evidence type="ECO:0000256" key="2">
    <source>
        <dbReference type="ARBA" id="ARBA00007358"/>
    </source>
</evidence>
<dbReference type="Gene3D" id="3.40.50.1970">
    <property type="match status" value="1"/>
</dbReference>
<dbReference type="EC" id="1.1.1.1" evidence="7"/>
<feature type="domain" description="Alcohol dehydrogenase iron-type/glycerol dehydrogenase GldA" evidence="5">
    <location>
        <begin position="13"/>
        <end position="177"/>
    </location>
</feature>
<dbReference type="NCBIfam" id="NF007363">
    <property type="entry name" value="PRK09860.1"/>
    <property type="match status" value="1"/>
</dbReference>
<dbReference type="OrthoDB" id="9815791at2"/>
<evidence type="ECO:0000256" key="1">
    <source>
        <dbReference type="ARBA" id="ARBA00001962"/>
    </source>
</evidence>
<dbReference type="eggNOG" id="COG1454">
    <property type="taxonomic scope" value="Bacteria"/>
</dbReference>
<keyword evidence="3 7" id="KW-0560">Oxidoreductase</keyword>
<dbReference type="HOGENOM" id="CLU_007207_0_0_6"/>
<evidence type="ECO:0000313" key="8">
    <source>
        <dbReference type="Proteomes" id="UP000006683"/>
    </source>
</evidence>
<proteinExistence type="inferred from homology"/>
<evidence type="ECO:0000256" key="4">
    <source>
        <dbReference type="ARBA" id="ARBA00023027"/>
    </source>
</evidence>
<dbReference type="KEGG" id="fbl:Fbal_2905"/>
<dbReference type="PROSITE" id="PS00060">
    <property type="entry name" value="ADH_IRON_2"/>
    <property type="match status" value="1"/>
</dbReference>
<sequence>MSATKFFIPSVNTLGRGALDDAIQDISTLGFTKGLVVTDTPLVELGLVAKLTEALGQQGIGSVVFDGVQPNPTTANVEAGLALFRQHQCDFVISFGGGSPHDCAKGIALVATNGGDIRDYEGVDQSAKPQAPLVAINTTAGTASEMTRFCIITDEARHIKMAIVDKHTTPLLSVNDPELMLAKPKALTAATGMDALTHAVEAYVSIAATPITDACAEKAIALISQYLRRAVEDGSDIEAREQMAYAQFLAGMAFNNASLGYVHAMAHQLGGFYDLPHGVCNAILLPHVQAYNAKVAARQLAGVARCMGVDTRGMSDDEAAQQALAAIRTLSADIQIPANLTELGVKAEDIPTLATNALNDACGLTNPKQATHEEICAIFQAAM</sequence>
<dbReference type="PANTHER" id="PTHR11496:SF102">
    <property type="entry name" value="ALCOHOL DEHYDROGENASE 4"/>
    <property type="match status" value="1"/>
</dbReference>
<evidence type="ECO:0000259" key="6">
    <source>
        <dbReference type="Pfam" id="PF25137"/>
    </source>
</evidence>
<dbReference type="PANTHER" id="PTHR11496">
    <property type="entry name" value="ALCOHOL DEHYDROGENASE"/>
    <property type="match status" value="1"/>
</dbReference>
<keyword evidence="4" id="KW-0520">NAD</keyword>
<dbReference type="STRING" id="550540.Fbal_2905"/>
<accession>E1SSV3</accession>
<dbReference type="EMBL" id="CP002209">
    <property type="protein sequence ID" value="ADN77107.1"/>
    <property type="molecule type" value="Genomic_DNA"/>
</dbReference>
<dbReference type="SUPFAM" id="SSF56796">
    <property type="entry name" value="Dehydroquinate synthase-like"/>
    <property type="match status" value="1"/>
</dbReference>
<dbReference type="CDD" id="cd08188">
    <property type="entry name" value="PDDH"/>
    <property type="match status" value="1"/>
</dbReference>
<name>E1SSV3_FERBD</name>
<dbReference type="FunFam" id="3.40.50.1970:FF:000003">
    <property type="entry name" value="Alcohol dehydrogenase, iron-containing"/>
    <property type="match status" value="1"/>
</dbReference>
<dbReference type="GO" id="GO:0046872">
    <property type="term" value="F:metal ion binding"/>
    <property type="evidence" value="ECO:0007669"/>
    <property type="project" value="InterPro"/>
</dbReference>
<dbReference type="InterPro" id="IPR018211">
    <property type="entry name" value="ADH_Fe_CS"/>
</dbReference>
<dbReference type="GeneID" id="67183131"/>
<gene>
    <name evidence="7" type="ordered locus">Fbal_2905</name>
</gene>
<comment type="cofactor">
    <cofactor evidence="1">
        <name>Fe cation</name>
        <dbReference type="ChEBI" id="CHEBI:24875"/>
    </cofactor>
</comment>